<keyword evidence="5 8" id="KW-0863">Zinc-finger</keyword>
<dbReference type="Proteomes" id="UP000024635">
    <property type="component" value="Unassembled WGS sequence"/>
</dbReference>
<evidence type="ECO:0000256" key="3">
    <source>
        <dbReference type="ARBA" id="ARBA00022658"/>
    </source>
</evidence>
<feature type="domain" description="FYVE-type" evidence="12">
    <location>
        <begin position="662"/>
        <end position="717"/>
    </location>
</feature>
<keyword evidence="6" id="KW-0862">Zinc</keyword>
<dbReference type="InterPro" id="IPR055251">
    <property type="entry name" value="SOS1_NGEF_PH"/>
</dbReference>
<evidence type="ECO:0000256" key="1">
    <source>
        <dbReference type="ARBA" id="ARBA00004245"/>
    </source>
</evidence>
<evidence type="ECO:0000256" key="2">
    <source>
        <dbReference type="ARBA" id="ARBA00022490"/>
    </source>
</evidence>
<dbReference type="STRING" id="53326.A0A016WBG5"/>
<dbReference type="InterPro" id="IPR001849">
    <property type="entry name" value="PH_domain"/>
</dbReference>
<dbReference type="PROSITE" id="PS50178">
    <property type="entry name" value="ZF_FYVE"/>
    <property type="match status" value="1"/>
</dbReference>
<evidence type="ECO:0000259" key="11">
    <source>
        <dbReference type="PROSITE" id="PS50010"/>
    </source>
</evidence>
<dbReference type="SMART" id="SM00064">
    <property type="entry name" value="FYVE"/>
    <property type="match status" value="1"/>
</dbReference>
<dbReference type="InterPro" id="IPR035899">
    <property type="entry name" value="DBL_dom_sf"/>
</dbReference>
<comment type="subcellular location">
    <subcellularLocation>
        <location evidence="1">Cytoplasm</location>
        <location evidence="1">Cytoskeleton</location>
    </subcellularLocation>
</comment>
<reference evidence="14" key="1">
    <citation type="journal article" date="2015" name="Nat. Genet.">
        <title>The genome and transcriptome of the zoonotic hookworm Ancylostoma ceylanicum identify infection-specific gene families.</title>
        <authorList>
            <person name="Schwarz E.M."/>
            <person name="Hu Y."/>
            <person name="Antoshechkin I."/>
            <person name="Miller M.M."/>
            <person name="Sternberg P.W."/>
            <person name="Aroian R.V."/>
        </authorList>
    </citation>
    <scope>NUCLEOTIDE SEQUENCE</scope>
    <source>
        <strain evidence="14">HY135</strain>
    </source>
</reference>
<dbReference type="Pfam" id="PF22697">
    <property type="entry name" value="SOS1_NGEF_PH"/>
    <property type="match status" value="1"/>
</dbReference>
<dbReference type="InterPro" id="IPR051092">
    <property type="entry name" value="FYVE_RhoGEF_PH"/>
</dbReference>
<feature type="domain" description="PH" evidence="10">
    <location>
        <begin position="739"/>
        <end position="836"/>
    </location>
</feature>
<dbReference type="Gene3D" id="1.20.900.10">
    <property type="entry name" value="Dbl homology (DH) domain"/>
    <property type="match status" value="1"/>
</dbReference>
<feature type="domain" description="DH" evidence="11">
    <location>
        <begin position="322"/>
        <end position="505"/>
    </location>
</feature>
<dbReference type="Gene3D" id="2.30.29.30">
    <property type="entry name" value="Pleckstrin-homology domain (PH domain)/Phosphotyrosine-binding domain (PTB)"/>
    <property type="match status" value="2"/>
</dbReference>
<evidence type="ECO:0000256" key="6">
    <source>
        <dbReference type="ARBA" id="ARBA00022833"/>
    </source>
</evidence>
<evidence type="ECO:0000259" key="12">
    <source>
        <dbReference type="PROSITE" id="PS50178"/>
    </source>
</evidence>
<evidence type="ECO:0008006" key="15">
    <source>
        <dbReference type="Google" id="ProtNLM"/>
    </source>
</evidence>
<evidence type="ECO:0000256" key="8">
    <source>
        <dbReference type="PROSITE-ProRule" id="PRU00091"/>
    </source>
</evidence>
<dbReference type="Pfam" id="PF00621">
    <property type="entry name" value="RhoGEF"/>
    <property type="match status" value="1"/>
</dbReference>
<comment type="caution">
    <text evidence="13">The sequence shown here is derived from an EMBL/GenBank/DDBJ whole genome shotgun (WGS) entry which is preliminary data.</text>
</comment>
<dbReference type="PROSITE" id="PS50010">
    <property type="entry name" value="DH_2"/>
    <property type="match status" value="1"/>
</dbReference>
<dbReference type="SUPFAM" id="SSF57903">
    <property type="entry name" value="FYVE/PHD zinc finger"/>
    <property type="match status" value="1"/>
</dbReference>
<dbReference type="PANTHER" id="PTHR12673">
    <property type="entry name" value="FACIOGENITAL DYSPLASIA PROTEIN"/>
    <property type="match status" value="1"/>
</dbReference>
<feature type="coiled-coil region" evidence="9">
    <location>
        <begin position="464"/>
        <end position="491"/>
    </location>
</feature>
<dbReference type="GO" id="GO:0008270">
    <property type="term" value="F:zinc ion binding"/>
    <property type="evidence" value="ECO:0007669"/>
    <property type="project" value="UniProtKB-KW"/>
</dbReference>
<dbReference type="PROSITE" id="PS50003">
    <property type="entry name" value="PH_DOMAIN"/>
    <property type="match status" value="2"/>
</dbReference>
<keyword evidence="2" id="KW-0963">Cytoplasm</keyword>
<keyword evidence="7" id="KW-0206">Cytoskeleton</keyword>
<dbReference type="GO" id="GO:0007010">
    <property type="term" value="P:cytoskeleton organization"/>
    <property type="evidence" value="ECO:0007669"/>
    <property type="project" value="TreeGrafter"/>
</dbReference>
<dbReference type="InterPro" id="IPR000219">
    <property type="entry name" value="DH_dom"/>
</dbReference>
<proteinExistence type="predicted"/>
<dbReference type="GO" id="GO:0005737">
    <property type="term" value="C:cytoplasm"/>
    <property type="evidence" value="ECO:0007669"/>
    <property type="project" value="TreeGrafter"/>
</dbReference>
<dbReference type="SUPFAM" id="SSF50729">
    <property type="entry name" value="PH domain-like"/>
    <property type="match status" value="2"/>
</dbReference>
<evidence type="ECO:0000256" key="4">
    <source>
        <dbReference type="ARBA" id="ARBA00022723"/>
    </source>
</evidence>
<dbReference type="Gene3D" id="3.30.40.10">
    <property type="entry name" value="Zinc/RING finger domain, C3HC4 (zinc finger)"/>
    <property type="match status" value="1"/>
</dbReference>
<dbReference type="InterPro" id="IPR011993">
    <property type="entry name" value="PH-like_dom_sf"/>
</dbReference>
<keyword evidence="4" id="KW-0479">Metal-binding</keyword>
<protein>
    <recommendedName>
        <fullName evidence="15">RhoGEF domain protein</fullName>
    </recommendedName>
</protein>
<dbReference type="GO" id="GO:0005085">
    <property type="term" value="F:guanyl-nucleotide exchange factor activity"/>
    <property type="evidence" value="ECO:0007669"/>
    <property type="project" value="UniProtKB-KW"/>
</dbReference>
<dbReference type="CDD" id="cd13388">
    <property type="entry name" value="PH1_FGD1-4_like"/>
    <property type="match status" value="1"/>
</dbReference>
<dbReference type="SMART" id="SM00233">
    <property type="entry name" value="PH"/>
    <property type="match status" value="2"/>
</dbReference>
<organism evidence="13 14">
    <name type="scientific">Ancylostoma ceylanicum</name>
    <dbReference type="NCBI Taxonomy" id="53326"/>
    <lineage>
        <taxon>Eukaryota</taxon>
        <taxon>Metazoa</taxon>
        <taxon>Ecdysozoa</taxon>
        <taxon>Nematoda</taxon>
        <taxon>Chromadorea</taxon>
        <taxon>Rhabditida</taxon>
        <taxon>Rhabditina</taxon>
        <taxon>Rhabditomorpha</taxon>
        <taxon>Strongyloidea</taxon>
        <taxon>Ancylostomatidae</taxon>
        <taxon>Ancylostomatinae</taxon>
        <taxon>Ancylostoma</taxon>
    </lineage>
</organism>
<keyword evidence="3" id="KW-0344">Guanine-nucleotide releasing factor</keyword>
<dbReference type="InterPro" id="IPR013083">
    <property type="entry name" value="Znf_RING/FYVE/PHD"/>
</dbReference>
<dbReference type="GO" id="GO:0046847">
    <property type="term" value="P:filopodium assembly"/>
    <property type="evidence" value="ECO:0007669"/>
    <property type="project" value="TreeGrafter"/>
</dbReference>
<dbReference type="InterPro" id="IPR011011">
    <property type="entry name" value="Znf_FYVE_PHD"/>
</dbReference>
<feature type="domain" description="PH" evidence="10">
    <location>
        <begin position="534"/>
        <end position="638"/>
    </location>
</feature>
<evidence type="ECO:0000256" key="9">
    <source>
        <dbReference type="SAM" id="Coils"/>
    </source>
</evidence>
<keyword evidence="14" id="KW-1185">Reference proteome</keyword>
<dbReference type="PANTHER" id="PTHR12673:SF241">
    <property type="entry name" value="DH DOMAIN-CONTAINING PROTEIN"/>
    <property type="match status" value="1"/>
</dbReference>
<name>A0A016WBG5_9BILA</name>
<keyword evidence="9" id="KW-0175">Coiled coil</keyword>
<dbReference type="InterPro" id="IPR000306">
    <property type="entry name" value="Znf_FYVE"/>
</dbReference>
<evidence type="ECO:0000313" key="14">
    <source>
        <dbReference type="Proteomes" id="UP000024635"/>
    </source>
</evidence>
<dbReference type="SMART" id="SM00325">
    <property type="entry name" value="RhoGEF"/>
    <property type="match status" value="1"/>
</dbReference>
<evidence type="ECO:0000256" key="5">
    <source>
        <dbReference type="ARBA" id="ARBA00022771"/>
    </source>
</evidence>
<dbReference type="InterPro" id="IPR017455">
    <property type="entry name" value="Znf_FYVE-rel"/>
</dbReference>
<dbReference type="EMBL" id="JARK01000475">
    <property type="protein sequence ID" value="EYC36612.1"/>
    <property type="molecule type" value="Genomic_DNA"/>
</dbReference>
<evidence type="ECO:0000259" key="10">
    <source>
        <dbReference type="PROSITE" id="PS50003"/>
    </source>
</evidence>
<dbReference type="SUPFAM" id="SSF48065">
    <property type="entry name" value="DBL homology domain (DH-domain)"/>
    <property type="match status" value="1"/>
</dbReference>
<dbReference type="AlphaFoldDB" id="A0A016WBG5"/>
<accession>A0A016WBG5</accession>
<gene>
    <name evidence="13" type="primary">Acey_s0875.g2812</name>
    <name evidence="13" type="synonym">Acey-exc-5</name>
    <name evidence="13" type="ORF">Y032_0875g2812</name>
</gene>
<dbReference type="OrthoDB" id="245697at2759"/>
<dbReference type="CDD" id="cd00160">
    <property type="entry name" value="RhoGEF"/>
    <property type="match status" value="1"/>
</dbReference>
<dbReference type="GO" id="GO:0005856">
    <property type="term" value="C:cytoskeleton"/>
    <property type="evidence" value="ECO:0007669"/>
    <property type="project" value="UniProtKB-SubCell"/>
</dbReference>
<evidence type="ECO:0000256" key="7">
    <source>
        <dbReference type="ARBA" id="ARBA00023212"/>
    </source>
</evidence>
<evidence type="ECO:0000313" key="13">
    <source>
        <dbReference type="EMBL" id="EYC36612.1"/>
    </source>
</evidence>
<sequence>MAVPRHVSTRIQKPTLHAPVPWHRAVGHLARRDMSIVQPPPQFMQFAQTQAPPLTLDEVDLQGGRLIDVVEEEEIDATDGCRVQVITYRIESEDGTEQLTKTIRRKIKFDCMQTSRRLELSNGKEAKVEEKCERYQGDIKGFRPVEITQNNQMLQLDPNNAQDVAISNVLGQVPDTFMNMLSKEKDTLVKMFPDLFAHMRSQSTLIPASTTEVITNPDGSTTTRVRSSKSYSSHFSKHETYINGVKQMSKSSFKAFVEYKGPEGGFRVKLADNADDLSEEETEDDDRASRCYSEITDSESDIQPYGAAQTKQQAEAKKRHDKAWFAAKELVDSEQRYVDKLRLLDELFRQRVMKEAAIDKDKQQKIFANVASLYQFHNTHFLPQLMEASRDWHTTKRIANVVRKQAPFLKMYSEYTNNYDRATKVFEEMKKKKKFADVVREIEKLPECEGLPLSHHLICPVQRVMRYQLLLQEYKKQLNETDADFEDTAAALQLVLQAASHANEMMKKLDGFGKVIEVQEQLGNSISLVSPGRELLKTGTLQKISSTTEKTEERTVFLFNDLILLAGERKMIGLGKYRLRAVFHACHTQVCEGDNLEREHSFYIRGSDGNGPSRCVELYTDTQKDKNDWVESICSVIEDCRANSATFGGSVKSSLCETNNNHAESRNCADCDSEFSLFYRGIKCGKCKRKLCKKCFGRYRTESKNNRICEPCVKNMGFETIRRSASAQSNVRQNVLAVPAQGKGVLHASRVKFRGSLGKLFERYFVVRNDFCLYSYNSCDDDCALAMLPLPGCEVKLCGERFTFSLRVGSRRMYTVTVEDEQNQLRWMAVLDLAANAQLQQSAEN</sequence>